<dbReference type="Proteomes" id="UP000664299">
    <property type="component" value="Unassembled WGS sequence"/>
</dbReference>
<accession>A0ABS3IRV8</accession>
<evidence type="ECO:0000313" key="8">
    <source>
        <dbReference type="EMBL" id="MBO0623116.1"/>
    </source>
</evidence>
<dbReference type="Pfam" id="PF02687">
    <property type="entry name" value="FtsX"/>
    <property type="match status" value="1"/>
</dbReference>
<feature type="transmembrane region" description="Helical" evidence="6">
    <location>
        <begin position="305"/>
        <end position="327"/>
    </location>
</feature>
<feature type="transmembrane region" description="Helical" evidence="6">
    <location>
        <begin position="638"/>
        <end position="656"/>
    </location>
</feature>
<feature type="transmembrane region" description="Helical" evidence="6">
    <location>
        <begin position="257"/>
        <end position="284"/>
    </location>
</feature>
<evidence type="ECO:0000256" key="5">
    <source>
        <dbReference type="ARBA" id="ARBA00023136"/>
    </source>
</evidence>
<dbReference type="InterPro" id="IPR003838">
    <property type="entry name" value="ABC3_permease_C"/>
</dbReference>
<dbReference type="InterPro" id="IPR051125">
    <property type="entry name" value="ABC-4/HrtB_transporter"/>
</dbReference>
<organism evidence="8 9">
    <name type="scientific">Bifidobacterium asteroides</name>
    <dbReference type="NCBI Taxonomy" id="1684"/>
    <lineage>
        <taxon>Bacteria</taxon>
        <taxon>Bacillati</taxon>
        <taxon>Actinomycetota</taxon>
        <taxon>Actinomycetes</taxon>
        <taxon>Bifidobacteriales</taxon>
        <taxon>Bifidobacteriaceae</taxon>
        <taxon>Bifidobacterium</taxon>
    </lineage>
</organism>
<gene>
    <name evidence="8" type="ORF">J1F30_01830</name>
</gene>
<keyword evidence="2" id="KW-1003">Cell membrane</keyword>
<reference evidence="8" key="1">
    <citation type="submission" date="2021-03" db="EMBL/GenBank/DDBJ databases">
        <title>Genome sequence of Bifidobacterium asteroides strain wkB204 isolated from a honey bee gut.</title>
        <authorList>
            <person name="Motta E.V.S."/>
            <person name="Kwong W.K."/>
            <person name="Moran N.A."/>
        </authorList>
    </citation>
    <scope>NUCLEOTIDE SEQUENCE</scope>
    <source>
        <strain evidence="8">WkB204</strain>
    </source>
</reference>
<keyword evidence="5 6" id="KW-0472">Membrane</keyword>
<dbReference type="PANTHER" id="PTHR43738">
    <property type="entry name" value="ABC TRANSPORTER, MEMBRANE PROTEIN"/>
    <property type="match status" value="1"/>
</dbReference>
<sequence length="670" mass="71512">MTKHKITQRPAFFSLVLSLFIAHRPSYLVMAVATLVASLLSSSTLQIYFACKNRDGLPDPKSMTHYQRLMADAPYISLDAITVVASASSLLVSVFLVLSSVSFLIEERRKEYGLMRLSGASRTRMINLELCEFSIPLALSNGLGCLLGSLLTPVAGRLFAGPAGFPDAAITFHPTIRTSVGVCTFLLMMITCLIGVGVAVRKIGLATPLSLLQQESVKERKVGKSRKIASLLLLIAVVVVGFAPLESVTLDLRSMLLAVLIIVAVYVSAPVLVRGAVSGIGLLFEKFGGGPGLLARQRSRRETAGSMAIALPAMMLLTIVISFLAVMQAGSIGGAVLDLDPLKADLVVTSDTPGQADTIDRRIEGLNERPRAVNSYETQNWTMPESARIVQVAWGDLKELSSSDPSASTPKVIEGSLKDLGPAKIAVNRDSSACNSGSSTCKLGDTATLTDKQDKKYQAEVVAIIDAPKGLPSLPMDVLSVEGGLPQAGNDYHLVTTIAVNAPGDMEPVREQLRNSDFKDVKIETRQAYIDRFVKRGLDGQQALKVMIVGGSVLALIFMMQAIAISLSERSEQNYRLYQIGVSRQSIAWSAGLESALDVVGGTVIAMGGVAIMEASLAAAFARAGIGVEYMPIPAEQFLILAVLLLIIAFMTAMSCSRWTMRNEAQSTGA</sequence>
<feature type="domain" description="ABC3 transporter permease C-terminal" evidence="7">
    <location>
        <begin position="84"/>
        <end position="203"/>
    </location>
</feature>
<evidence type="ECO:0000256" key="1">
    <source>
        <dbReference type="ARBA" id="ARBA00004651"/>
    </source>
</evidence>
<evidence type="ECO:0000313" key="9">
    <source>
        <dbReference type="Proteomes" id="UP000664299"/>
    </source>
</evidence>
<evidence type="ECO:0000256" key="3">
    <source>
        <dbReference type="ARBA" id="ARBA00022692"/>
    </source>
</evidence>
<feature type="transmembrane region" description="Helical" evidence="6">
    <location>
        <begin position="80"/>
        <end position="105"/>
    </location>
</feature>
<comment type="subcellular location">
    <subcellularLocation>
        <location evidence="1">Cell membrane</location>
        <topology evidence="1">Multi-pass membrane protein</topology>
    </subcellularLocation>
</comment>
<protein>
    <recommendedName>
        <fullName evidence="7">ABC3 transporter permease C-terminal domain-containing protein</fullName>
    </recommendedName>
</protein>
<proteinExistence type="predicted"/>
<evidence type="ECO:0000259" key="7">
    <source>
        <dbReference type="Pfam" id="PF02687"/>
    </source>
</evidence>
<feature type="transmembrane region" description="Helical" evidence="6">
    <location>
        <begin position="604"/>
        <end position="626"/>
    </location>
</feature>
<keyword evidence="4 6" id="KW-1133">Transmembrane helix</keyword>
<keyword evidence="9" id="KW-1185">Reference proteome</keyword>
<feature type="transmembrane region" description="Helical" evidence="6">
    <location>
        <begin position="126"/>
        <end position="156"/>
    </location>
</feature>
<evidence type="ECO:0000256" key="2">
    <source>
        <dbReference type="ARBA" id="ARBA00022475"/>
    </source>
</evidence>
<dbReference type="EMBL" id="JAFMNU010000002">
    <property type="protein sequence ID" value="MBO0623116.1"/>
    <property type="molecule type" value="Genomic_DNA"/>
</dbReference>
<feature type="transmembrane region" description="Helical" evidence="6">
    <location>
        <begin position="546"/>
        <end position="567"/>
    </location>
</feature>
<evidence type="ECO:0000256" key="4">
    <source>
        <dbReference type="ARBA" id="ARBA00022989"/>
    </source>
</evidence>
<feature type="transmembrane region" description="Helical" evidence="6">
    <location>
        <begin position="228"/>
        <end position="245"/>
    </location>
</feature>
<comment type="caution">
    <text evidence="8">The sequence shown here is derived from an EMBL/GenBank/DDBJ whole genome shotgun (WGS) entry which is preliminary data.</text>
</comment>
<keyword evidence="3 6" id="KW-0812">Transmembrane</keyword>
<dbReference type="PANTHER" id="PTHR43738:SF2">
    <property type="entry name" value="ABC TRANSPORTER PERMEASE"/>
    <property type="match status" value="1"/>
</dbReference>
<evidence type="ECO:0000256" key="6">
    <source>
        <dbReference type="SAM" id="Phobius"/>
    </source>
</evidence>
<name>A0ABS3IRV8_9BIFI</name>
<feature type="transmembrane region" description="Helical" evidence="6">
    <location>
        <begin position="176"/>
        <end position="200"/>
    </location>
</feature>